<evidence type="ECO:0000313" key="2">
    <source>
        <dbReference type="EMBL" id="OSX76308.1"/>
    </source>
</evidence>
<accession>A0A1X6P631</accession>
<sequence length="279" mass="28681">MAPKRKPPRQQSAAELTAARLRAVCATTLLAPDPPGGADITKRAAGRRSRYLFLLPGGLSVTPGARIGRLTGLDTATPVLYIEFGAAAWGGDEVGRLKCWGVLYYPRNAVLTLRGGGKAVICEDVIETVVVFGEWAWVGGAAANPTEAVLPLPDGLAAVVGEGGGADIWPRGVRGGPRRAKADGGGAGGGGVDGDGGDGGGTPRCLADEVVDLDDEEEEEDDDDAVEGGETPVRRASTRKRARVDHGDAGYQEVGSDEDGGEAAEDEGDAEGDSDFVME</sequence>
<proteinExistence type="predicted"/>
<feature type="region of interest" description="Disordered" evidence="1">
    <location>
        <begin position="167"/>
        <end position="279"/>
    </location>
</feature>
<dbReference type="PANTHER" id="PTHR35698">
    <property type="entry name" value="DNA-BINDING PROTEIN RHL1"/>
    <property type="match status" value="1"/>
</dbReference>
<dbReference type="PANTHER" id="PTHR35698:SF2">
    <property type="entry name" value="DNA-BINDING PROTEIN RHL1"/>
    <property type="match status" value="1"/>
</dbReference>
<feature type="compositionally biased region" description="Gly residues" evidence="1">
    <location>
        <begin position="183"/>
        <end position="202"/>
    </location>
</feature>
<dbReference type="EMBL" id="KV918871">
    <property type="protein sequence ID" value="OSX76308.1"/>
    <property type="molecule type" value="Genomic_DNA"/>
</dbReference>
<feature type="compositionally biased region" description="Acidic residues" evidence="1">
    <location>
        <begin position="209"/>
        <end position="227"/>
    </location>
</feature>
<keyword evidence="3" id="KW-1185">Reference proteome</keyword>
<evidence type="ECO:0000313" key="3">
    <source>
        <dbReference type="Proteomes" id="UP000218209"/>
    </source>
</evidence>
<dbReference type="OrthoDB" id="515492at2759"/>
<evidence type="ECO:0000256" key="1">
    <source>
        <dbReference type="SAM" id="MobiDB-lite"/>
    </source>
</evidence>
<dbReference type="GO" id="GO:0042023">
    <property type="term" value="P:DNA endoreduplication"/>
    <property type="evidence" value="ECO:0007669"/>
    <property type="project" value="InterPro"/>
</dbReference>
<protein>
    <submittedName>
        <fullName evidence="2">Uncharacterized protein</fullName>
    </submittedName>
</protein>
<dbReference type="GO" id="GO:0003677">
    <property type="term" value="F:DNA binding"/>
    <property type="evidence" value="ECO:0007669"/>
    <property type="project" value="InterPro"/>
</dbReference>
<reference evidence="2 3" key="1">
    <citation type="submission" date="2017-03" db="EMBL/GenBank/DDBJ databases">
        <title>WGS assembly of Porphyra umbilicalis.</title>
        <authorList>
            <person name="Brawley S.H."/>
            <person name="Blouin N.A."/>
            <person name="Ficko-Blean E."/>
            <person name="Wheeler G.L."/>
            <person name="Lohr M."/>
            <person name="Goodson H.V."/>
            <person name="Jenkins J.W."/>
            <person name="Blaby-Haas C.E."/>
            <person name="Helliwell K.E."/>
            <person name="Chan C."/>
            <person name="Marriage T."/>
            <person name="Bhattacharya D."/>
            <person name="Klein A.S."/>
            <person name="Badis Y."/>
            <person name="Brodie J."/>
            <person name="Cao Y."/>
            <person name="Collen J."/>
            <person name="Dittami S.M."/>
            <person name="Gachon C.M."/>
            <person name="Green B.R."/>
            <person name="Karpowicz S."/>
            <person name="Kim J.W."/>
            <person name="Kudahl U."/>
            <person name="Lin S."/>
            <person name="Michel G."/>
            <person name="Mittag M."/>
            <person name="Olson B.J."/>
            <person name="Pangilinan J."/>
            <person name="Peng Y."/>
            <person name="Qiu H."/>
            <person name="Shu S."/>
            <person name="Singer J.T."/>
            <person name="Smith A.G."/>
            <person name="Sprecher B.N."/>
            <person name="Wagner V."/>
            <person name="Wang W."/>
            <person name="Wang Z.-Y."/>
            <person name="Yan J."/>
            <person name="Yarish C."/>
            <person name="Zoeuner-Riek S."/>
            <person name="Zhuang Y."/>
            <person name="Zou Y."/>
            <person name="Lindquist E.A."/>
            <person name="Grimwood J."/>
            <person name="Barry K."/>
            <person name="Rokhsar D.S."/>
            <person name="Schmutz J."/>
            <person name="Stiller J.W."/>
            <person name="Grossman A.R."/>
            <person name="Prochnik S.E."/>
        </authorList>
    </citation>
    <scope>NUCLEOTIDE SEQUENCE [LARGE SCALE GENOMIC DNA]</scope>
    <source>
        <strain evidence="2">4086291</strain>
    </source>
</reference>
<dbReference type="Proteomes" id="UP000218209">
    <property type="component" value="Unassembled WGS sequence"/>
</dbReference>
<name>A0A1X6P631_PORUM</name>
<feature type="compositionally biased region" description="Acidic residues" evidence="1">
    <location>
        <begin position="255"/>
        <end position="279"/>
    </location>
</feature>
<dbReference type="AlphaFoldDB" id="A0A1X6P631"/>
<gene>
    <name evidence="2" type="ORF">BU14_0197s0004</name>
</gene>
<organism evidence="2 3">
    <name type="scientific">Porphyra umbilicalis</name>
    <name type="common">Purple laver</name>
    <name type="synonym">Red alga</name>
    <dbReference type="NCBI Taxonomy" id="2786"/>
    <lineage>
        <taxon>Eukaryota</taxon>
        <taxon>Rhodophyta</taxon>
        <taxon>Bangiophyceae</taxon>
        <taxon>Bangiales</taxon>
        <taxon>Bangiaceae</taxon>
        <taxon>Porphyra</taxon>
    </lineage>
</organism>
<dbReference type="InterPro" id="IPR038859">
    <property type="entry name" value="RHL1"/>
</dbReference>